<dbReference type="Proteomes" id="UP000266673">
    <property type="component" value="Unassembled WGS sequence"/>
</dbReference>
<reference evidence="1 2" key="1">
    <citation type="submission" date="2018-06" db="EMBL/GenBank/DDBJ databases">
        <title>Comparative genomics reveals the genomic features of Rhizophagus irregularis, R. cerebriforme, R. diaphanum and Gigaspora rosea, and their symbiotic lifestyle signature.</title>
        <authorList>
            <person name="Morin E."/>
            <person name="San Clemente H."/>
            <person name="Chen E.C.H."/>
            <person name="De La Providencia I."/>
            <person name="Hainaut M."/>
            <person name="Kuo A."/>
            <person name="Kohler A."/>
            <person name="Murat C."/>
            <person name="Tang N."/>
            <person name="Roy S."/>
            <person name="Loubradou J."/>
            <person name="Henrissat B."/>
            <person name="Grigoriev I.V."/>
            <person name="Corradi N."/>
            <person name="Roux C."/>
            <person name="Martin F.M."/>
        </authorList>
    </citation>
    <scope>NUCLEOTIDE SEQUENCE [LARGE SCALE GENOMIC DNA]</scope>
    <source>
        <strain evidence="1 2">DAOM 194757</strain>
    </source>
</reference>
<keyword evidence="2" id="KW-1185">Reference proteome</keyword>
<dbReference type="EMBL" id="QKWP01000020">
    <property type="protein sequence ID" value="RIB30155.1"/>
    <property type="molecule type" value="Genomic_DNA"/>
</dbReference>
<evidence type="ECO:0000313" key="2">
    <source>
        <dbReference type="Proteomes" id="UP000266673"/>
    </source>
</evidence>
<protein>
    <submittedName>
        <fullName evidence="1">Uncharacterized protein</fullName>
    </submittedName>
</protein>
<sequence>MVKISKILAFLILIFHVHLTTTLLAHILEERNLTMLLANISGHDLKKRDSNKLIFDPLNFKKGTIIRRPADLPIQIALIGLAASCTNLKTFLAFCLCCAFNNLDTVVIDPSDEPQLSRWERFNIWFNTNILFRTDLHDYPSTEAANHIRGPYLSDMWREYQESDYYNNNWEMGSSSNSQLPIPECPTSEAIPDYNSQQVLTPCRPQTVDDILRPLDPSTSETCILDDDPSTSTSQASTSRYPPCQFHPYSTGRSHRYECEYCRFIYEETRDYHRARNRLLRLNTEGFAQFLEVLTLASITNDHPRTQLALWEDYKQVQKRFAEFKDMKFYLEAILRHAHIMKLKVNELLDGIADDYRDDIQDLILYCKDERRKNKKKTKI</sequence>
<name>A0A397W601_9GLOM</name>
<comment type="caution">
    <text evidence="1">The sequence shown here is derived from an EMBL/GenBank/DDBJ whole genome shotgun (WGS) entry which is preliminary data.</text>
</comment>
<evidence type="ECO:0000313" key="1">
    <source>
        <dbReference type="EMBL" id="RIB30155.1"/>
    </source>
</evidence>
<proteinExistence type="predicted"/>
<dbReference type="AlphaFoldDB" id="A0A397W601"/>
<gene>
    <name evidence="1" type="ORF">C2G38_2136507</name>
</gene>
<organism evidence="1 2">
    <name type="scientific">Gigaspora rosea</name>
    <dbReference type="NCBI Taxonomy" id="44941"/>
    <lineage>
        <taxon>Eukaryota</taxon>
        <taxon>Fungi</taxon>
        <taxon>Fungi incertae sedis</taxon>
        <taxon>Mucoromycota</taxon>
        <taxon>Glomeromycotina</taxon>
        <taxon>Glomeromycetes</taxon>
        <taxon>Diversisporales</taxon>
        <taxon>Gigasporaceae</taxon>
        <taxon>Gigaspora</taxon>
    </lineage>
</organism>
<accession>A0A397W601</accession>